<reference evidence="11 12" key="1">
    <citation type="submission" date="2024-06" db="EMBL/GenBank/DDBJ databases">
        <title>Chitinophaga defluvii sp. nov., isolated from municipal sewage.</title>
        <authorList>
            <person name="Zhang L."/>
        </authorList>
    </citation>
    <scope>NUCLEOTIDE SEQUENCE [LARGE SCALE GENOMIC DNA]</scope>
    <source>
        <strain evidence="11 12">H8</strain>
    </source>
</reference>
<dbReference type="InterPro" id="IPR036942">
    <property type="entry name" value="Beta-barrel_TonB_sf"/>
</dbReference>
<dbReference type="InterPro" id="IPR012910">
    <property type="entry name" value="Plug_dom"/>
</dbReference>
<evidence type="ECO:0000313" key="12">
    <source>
        <dbReference type="Proteomes" id="UP001549749"/>
    </source>
</evidence>
<dbReference type="PROSITE" id="PS52016">
    <property type="entry name" value="TONB_DEPENDENT_REC_3"/>
    <property type="match status" value="1"/>
</dbReference>
<keyword evidence="12" id="KW-1185">Reference proteome</keyword>
<accession>A0ABV2TB43</accession>
<evidence type="ECO:0000256" key="6">
    <source>
        <dbReference type="ARBA" id="ARBA00023136"/>
    </source>
</evidence>
<dbReference type="SUPFAM" id="SSF56935">
    <property type="entry name" value="Porins"/>
    <property type="match status" value="1"/>
</dbReference>
<dbReference type="NCBIfam" id="TIGR04057">
    <property type="entry name" value="SusC_RagA_signa"/>
    <property type="match status" value="1"/>
</dbReference>
<evidence type="ECO:0000256" key="8">
    <source>
        <dbReference type="PROSITE-ProRule" id="PRU01360"/>
    </source>
</evidence>
<keyword evidence="7 8" id="KW-0998">Cell outer membrane</keyword>
<dbReference type="Proteomes" id="UP001549749">
    <property type="component" value="Unassembled WGS sequence"/>
</dbReference>
<dbReference type="Pfam" id="PF13715">
    <property type="entry name" value="CarbopepD_reg_2"/>
    <property type="match status" value="1"/>
</dbReference>
<keyword evidence="6 8" id="KW-0472">Membrane</keyword>
<evidence type="ECO:0000256" key="2">
    <source>
        <dbReference type="ARBA" id="ARBA00022448"/>
    </source>
</evidence>
<comment type="caution">
    <text evidence="11">The sequence shown here is derived from an EMBL/GenBank/DDBJ whole genome shotgun (WGS) entry which is preliminary data.</text>
</comment>
<protein>
    <submittedName>
        <fullName evidence="11">TonB-dependent receptor</fullName>
    </submittedName>
</protein>
<dbReference type="InterPro" id="IPR037066">
    <property type="entry name" value="Plug_dom_sf"/>
</dbReference>
<gene>
    <name evidence="11" type="ORF">ABR189_22660</name>
</gene>
<dbReference type="PANTHER" id="PTHR30069:SF29">
    <property type="entry name" value="HEMOGLOBIN AND HEMOGLOBIN-HAPTOGLOBIN-BINDING PROTEIN 1-RELATED"/>
    <property type="match status" value="1"/>
</dbReference>
<keyword evidence="5 9" id="KW-0732">Signal</keyword>
<dbReference type="Gene3D" id="2.40.170.20">
    <property type="entry name" value="TonB-dependent receptor, beta-barrel domain"/>
    <property type="match status" value="1"/>
</dbReference>
<dbReference type="Gene3D" id="2.170.130.10">
    <property type="entry name" value="TonB-dependent receptor, plug domain"/>
    <property type="match status" value="1"/>
</dbReference>
<dbReference type="InterPro" id="IPR039426">
    <property type="entry name" value="TonB-dep_rcpt-like"/>
</dbReference>
<evidence type="ECO:0000313" key="11">
    <source>
        <dbReference type="EMBL" id="MET7000211.1"/>
    </source>
</evidence>
<comment type="similarity">
    <text evidence="8">Belongs to the TonB-dependent receptor family.</text>
</comment>
<keyword evidence="3 8" id="KW-1134">Transmembrane beta strand</keyword>
<dbReference type="RefSeq" id="WP_354662771.1">
    <property type="nucleotide sequence ID" value="NZ_JBEXAC010000002.1"/>
</dbReference>
<keyword evidence="4 8" id="KW-0812">Transmembrane</keyword>
<feature type="chain" id="PRO_5046868804" evidence="9">
    <location>
        <begin position="24"/>
        <end position="1040"/>
    </location>
</feature>
<sequence>MKGIYSGTLLLLVALCSAWPLFAQDIAYQPPHAPLDKTTGITLPHTIAQDSAVLVKGKVSDQTGTPLIGVTIRLMNTSSGTTSGPDGTFSLRVPNANVAVLQVSYIGYKPVDVPLSGKSTIDIVLESSSKELEQVVVVGYGTQKKKDLTGSITSVKGEELSNQPVMTATQAAQGKLAGVQIITSGAPNTQPQIKVRGTGSVLAGANPLYVVDGVLTDDIRNISTADILTMDVLKDASAAIYGVRAANGVIIITTRKGKIGKPQVRYDGNAGFRQAANLVKMANRNQYIDYLKDAAPDKNPADPVTYDGTTNWYDVILRNAFQMSHNISVSGGTEKQTYYFSGGFIQEDGIVQTNSFKRFTFRANNDINISDQWKFSSQLSYSRADGRDVDLNGIYGNIYRASPIVIPEEGGRYGNTSAWGNVANPLLSLDKRNDRRQESRVQGNVALEFTPVKALKFRSAFNADLKFGNDRIYLYKFLNDDKTFLNAGGNQRQENSQLNMEETRSQGWIWDNTVTYDQTFGKHSLTLLGGAVTEGFYSTFLKGGRINVPESPDQWYLDLGNTDQQSTLNNGGDKYARQSFVGRVNYGYDNRYLLSASLRADGSSRFKEKWGYFPTVGLGWVISEESFMKDQKLFDFLKLRGSWGILGNDNIASNAYITTATINIPYFFDNNIVLGDVIQDIKDSNLKWESTNQFDIGVEFSVLNSRLSGQLDYYHKRTNDALTIVAIPGILGDPDNAFITNAASFKNSGFELALNWKDNISEDFTYNIGANGTFNKNELTGLNGGQALLGGNVGQQSFVTRTDNGHEVGSFYVYKALGIFQSQEEIDNYKNKDGTVIQPNAKPGDLKYEDRDGNGVIDAQDKEYSGSYQPKFYYGFNLGLTYKGLDFGANFYGNTGNKIYNGKKAYRVEAPDNIESKYADNRWKADRPSNTDPRVIDRATPSSTYFVESGAFLRLNNLTLGYTLKPDKLKAIGISNFRVYATAQNLFTIKQFSGFTPDLPGGKIDDANSTSNKSGILDSGIEFNAYPTTRTYSFGVNVTF</sequence>
<dbReference type="InterPro" id="IPR008969">
    <property type="entry name" value="CarboxyPept-like_regulatory"/>
</dbReference>
<evidence type="ECO:0000259" key="10">
    <source>
        <dbReference type="Pfam" id="PF07715"/>
    </source>
</evidence>
<organism evidence="11 12">
    <name type="scientific">Chitinophaga defluvii</name>
    <dbReference type="NCBI Taxonomy" id="3163343"/>
    <lineage>
        <taxon>Bacteria</taxon>
        <taxon>Pseudomonadati</taxon>
        <taxon>Bacteroidota</taxon>
        <taxon>Chitinophagia</taxon>
        <taxon>Chitinophagales</taxon>
        <taxon>Chitinophagaceae</taxon>
        <taxon>Chitinophaga</taxon>
    </lineage>
</organism>
<dbReference type="EMBL" id="JBEXAC010000002">
    <property type="protein sequence ID" value="MET7000211.1"/>
    <property type="molecule type" value="Genomic_DNA"/>
</dbReference>
<dbReference type="SUPFAM" id="SSF49464">
    <property type="entry name" value="Carboxypeptidase regulatory domain-like"/>
    <property type="match status" value="1"/>
</dbReference>
<feature type="domain" description="TonB-dependent receptor plug" evidence="10">
    <location>
        <begin position="144"/>
        <end position="249"/>
    </location>
</feature>
<evidence type="ECO:0000256" key="5">
    <source>
        <dbReference type="ARBA" id="ARBA00022729"/>
    </source>
</evidence>
<keyword evidence="11" id="KW-0675">Receptor</keyword>
<name>A0ABV2TB43_9BACT</name>
<dbReference type="Gene3D" id="2.60.40.1120">
    <property type="entry name" value="Carboxypeptidase-like, regulatory domain"/>
    <property type="match status" value="1"/>
</dbReference>
<dbReference type="NCBIfam" id="TIGR04056">
    <property type="entry name" value="OMP_RagA_SusC"/>
    <property type="match status" value="1"/>
</dbReference>
<dbReference type="InterPro" id="IPR023996">
    <property type="entry name" value="TonB-dep_OMP_SusC/RagA"/>
</dbReference>
<keyword evidence="2 8" id="KW-0813">Transport</keyword>
<evidence type="ECO:0000256" key="3">
    <source>
        <dbReference type="ARBA" id="ARBA00022452"/>
    </source>
</evidence>
<dbReference type="PANTHER" id="PTHR30069">
    <property type="entry name" value="TONB-DEPENDENT OUTER MEMBRANE RECEPTOR"/>
    <property type="match status" value="1"/>
</dbReference>
<dbReference type="Pfam" id="PF07715">
    <property type="entry name" value="Plug"/>
    <property type="match status" value="1"/>
</dbReference>
<feature type="signal peptide" evidence="9">
    <location>
        <begin position="1"/>
        <end position="23"/>
    </location>
</feature>
<evidence type="ECO:0000256" key="9">
    <source>
        <dbReference type="SAM" id="SignalP"/>
    </source>
</evidence>
<proteinExistence type="inferred from homology"/>
<dbReference type="InterPro" id="IPR023997">
    <property type="entry name" value="TonB-dep_OMP_SusC/RagA_CS"/>
</dbReference>
<evidence type="ECO:0000256" key="1">
    <source>
        <dbReference type="ARBA" id="ARBA00004571"/>
    </source>
</evidence>
<evidence type="ECO:0000256" key="4">
    <source>
        <dbReference type="ARBA" id="ARBA00022692"/>
    </source>
</evidence>
<evidence type="ECO:0000256" key="7">
    <source>
        <dbReference type="ARBA" id="ARBA00023237"/>
    </source>
</evidence>
<comment type="subcellular location">
    <subcellularLocation>
        <location evidence="1 8">Cell outer membrane</location>
        <topology evidence="1 8">Multi-pass membrane protein</topology>
    </subcellularLocation>
</comment>